<name>A0A2B7XFT0_9EURO</name>
<keyword evidence="5" id="KW-1185">Reference proteome</keyword>
<dbReference type="InterPro" id="IPR036291">
    <property type="entry name" value="NAD(P)-bd_dom_sf"/>
</dbReference>
<dbReference type="GO" id="GO:0016616">
    <property type="term" value="F:oxidoreductase activity, acting on the CH-OH group of donors, NAD or NADP as acceptor"/>
    <property type="evidence" value="ECO:0007669"/>
    <property type="project" value="TreeGrafter"/>
</dbReference>
<dbReference type="AlphaFoldDB" id="A0A2B7XFT0"/>
<evidence type="ECO:0000256" key="2">
    <source>
        <dbReference type="ARBA" id="ARBA00022857"/>
    </source>
</evidence>
<dbReference type="InterPro" id="IPR020904">
    <property type="entry name" value="Sc_DH/Rdtase_CS"/>
</dbReference>
<dbReference type="STRING" id="1447875.A0A2B7XFT0"/>
<dbReference type="Proteomes" id="UP000223968">
    <property type="component" value="Unassembled WGS sequence"/>
</dbReference>
<evidence type="ECO:0000256" key="1">
    <source>
        <dbReference type="ARBA" id="ARBA00006484"/>
    </source>
</evidence>
<gene>
    <name evidence="4" type="ORF">AJ79_05386</name>
</gene>
<keyword evidence="3" id="KW-0560">Oxidoreductase</keyword>
<dbReference type="PRINTS" id="PR00081">
    <property type="entry name" value="GDHRDH"/>
</dbReference>
<sequence>MSSKPPRPRAYQHHPIDFNTPIPLDFIRNKTILLTGGASGFGARFFTRWASAGATVIMGDINTAAGTELVARVRAETQNPNLHFIPLDVSSWHSQVAFFREAVKLSPHGGIDTVVANAGINLVKESNEFERPVIDYQNHPDPPAPGLSTLDVNLTGTLYTTHLALFYLPRNPGSTHCCPESTDIVPNRERDRHILLLGSVASILPLPSQIPYCVSKHGVMGLFRTLRTTAPLGSGVRVNILCPYFTETPIIGIGGKLILSGAAMADIEHVVDAGTRFVADSGCVGRSVVIAPKLRVRSPLSSSSAGGEDAEEIVPGIGGARGVPEERDVYDLAPVAAGDGREVRDIAIWEFYANDLEDGEMFGRRIIKIQLMATRIRGWWLFAVDLWVGFVMVIKKIFGSGMGLGEDKGKKKA</sequence>
<dbReference type="Gene3D" id="3.40.50.720">
    <property type="entry name" value="NAD(P)-binding Rossmann-like Domain"/>
    <property type="match status" value="1"/>
</dbReference>
<protein>
    <submittedName>
        <fullName evidence="4">Uncharacterized protein</fullName>
    </submittedName>
</protein>
<dbReference type="EMBL" id="PDNB01000085">
    <property type="protein sequence ID" value="PGH10564.1"/>
    <property type="molecule type" value="Genomic_DNA"/>
</dbReference>
<evidence type="ECO:0000313" key="5">
    <source>
        <dbReference type="Proteomes" id="UP000223968"/>
    </source>
</evidence>
<dbReference type="PANTHER" id="PTHR44229">
    <property type="entry name" value="15-HYDROXYPROSTAGLANDIN DEHYDROGENASE [NAD(+)]"/>
    <property type="match status" value="1"/>
</dbReference>
<accession>A0A2B7XFT0</accession>
<evidence type="ECO:0000313" key="4">
    <source>
        <dbReference type="EMBL" id="PGH10564.1"/>
    </source>
</evidence>
<evidence type="ECO:0000256" key="3">
    <source>
        <dbReference type="ARBA" id="ARBA00023002"/>
    </source>
</evidence>
<comment type="caution">
    <text evidence="4">The sequence shown here is derived from an EMBL/GenBank/DDBJ whole genome shotgun (WGS) entry which is preliminary data.</text>
</comment>
<dbReference type="GO" id="GO:0005737">
    <property type="term" value="C:cytoplasm"/>
    <property type="evidence" value="ECO:0007669"/>
    <property type="project" value="TreeGrafter"/>
</dbReference>
<dbReference type="PROSITE" id="PS00061">
    <property type="entry name" value="ADH_SHORT"/>
    <property type="match status" value="1"/>
</dbReference>
<dbReference type="InterPro" id="IPR002347">
    <property type="entry name" value="SDR_fam"/>
</dbReference>
<dbReference type="OrthoDB" id="5371740at2759"/>
<reference evidence="4 5" key="1">
    <citation type="submission" date="2017-10" db="EMBL/GenBank/DDBJ databases">
        <title>Comparative genomics in systemic dimorphic fungi from Ajellomycetaceae.</title>
        <authorList>
            <person name="Munoz J.F."/>
            <person name="Mcewen J.G."/>
            <person name="Clay O.K."/>
            <person name="Cuomo C.A."/>
        </authorList>
    </citation>
    <scope>NUCLEOTIDE SEQUENCE [LARGE SCALE GENOMIC DNA]</scope>
    <source>
        <strain evidence="4 5">UAMH5409</strain>
    </source>
</reference>
<dbReference type="Pfam" id="PF00106">
    <property type="entry name" value="adh_short"/>
    <property type="match status" value="1"/>
</dbReference>
<keyword evidence="2" id="KW-0521">NADP</keyword>
<dbReference type="PANTHER" id="PTHR44229:SF4">
    <property type="entry name" value="15-HYDROXYPROSTAGLANDIN DEHYDROGENASE [NAD(+)]"/>
    <property type="match status" value="1"/>
</dbReference>
<proteinExistence type="inferred from homology"/>
<dbReference type="SUPFAM" id="SSF51735">
    <property type="entry name" value="NAD(P)-binding Rossmann-fold domains"/>
    <property type="match status" value="1"/>
</dbReference>
<organism evidence="4 5">
    <name type="scientific">Helicocarpus griseus UAMH5409</name>
    <dbReference type="NCBI Taxonomy" id="1447875"/>
    <lineage>
        <taxon>Eukaryota</taxon>
        <taxon>Fungi</taxon>
        <taxon>Dikarya</taxon>
        <taxon>Ascomycota</taxon>
        <taxon>Pezizomycotina</taxon>
        <taxon>Eurotiomycetes</taxon>
        <taxon>Eurotiomycetidae</taxon>
        <taxon>Onygenales</taxon>
        <taxon>Ajellomycetaceae</taxon>
        <taxon>Helicocarpus</taxon>
    </lineage>
</organism>
<comment type="similarity">
    <text evidence="1">Belongs to the short-chain dehydrogenases/reductases (SDR) family.</text>
</comment>